<dbReference type="EMBL" id="LAZR01007386">
    <property type="protein sequence ID" value="KKM85589.1"/>
    <property type="molecule type" value="Genomic_DNA"/>
</dbReference>
<accession>A0A0F9KTE9</accession>
<reference evidence="1" key="1">
    <citation type="journal article" date="2015" name="Nature">
        <title>Complex archaea that bridge the gap between prokaryotes and eukaryotes.</title>
        <authorList>
            <person name="Spang A."/>
            <person name="Saw J.H."/>
            <person name="Jorgensen S.L."/>
            <person name="Zaremba-Niedzwiedzka K."/>
            <person name="Martijn J."/>
            <person name="Lind A.E."/>
            <person name="van Eijk R."/>
            <person name="Schleper C."/>
            <person name="Guy L."/>
            <person name="Ettema T.J."/>
        </authorList>
    </citation>
    <scope>NUCLEOTIDE SEQUENCE</scope>
</reference>
<proteinExistence type="predicted"/>
<name>A0A0F9KTE9_9ZZZZ</name>
<sequence length="122" mass="14708">MLRRQLLKSLLIAPFAFLRKKETNWNDPKKKLPKPMKMVFVKLDKPVEKNINRHFQEYSHGYGDNVYIGAIQREILTIFWDGKEIDRWIVFLESINQKRWFNIVYWDVSKDSVVGWKEIPTP</sequence>
<comment type="caution">
    <text evidence="1">The sequence shown here is derived from an EMBL/GenBank/DDBJ whole genome shotgun (WGS) entry which is preliminary data.</text>
</comment>
<dbReference type="AlphaFoldDB" id="A0A0F9KTE9"/>
<evidence type="ECO:0000313" key="1">
    <source>
        <dbReference type="EMBL" id="KKM85589.1"/>
    </source>
</evidence>
<protein>
    <submittedName>
        <fullName evidence="1">Uncharacterized protein</fullName>
    </submittedName>
</protein>
<organism evidence="1">
    <name type="scientific">marine sediment metagenome</name>
    <dbReference type="NCBI Taxonomy" id="412755"/>
    <lineage>
        <taxon>unclassified sequences</taxon>
        <taxon>metagenomes</taxon>
        <taxon>ecological metagenomes</taxon>
    </lineage>
</organism>
<gene>
    <name evidence="1" type="ORF">LCGC14_1287590</name>
</gene>